<protein>
    <recommendedName>
        <fullName evidence="6">Pseudouridine synthase</fullName>
        <ecNumber evidence="6">5.4.99.-</ecNumber>
    </recommendedName>
</protein>
<dbReference type="EC" id="5.4.99.-" evidence="6"/>
<dbReference type="InterPro" id="IPR042092">
    <property type="entry name" value="PsdUridine_s_RsuA/RluB/E/F_cat"/>
</dbReference>
<evidence type="ECO:0000256" key="6">
    <source>
        <dbReference type="RuleBase" id="RU003887"/>
    </source>
</evidence>
<dbReference type="PANTHER" id="PTHR47683">
    <property type="entry name" value="PSEUDOURIDINE SYNTHASE FAMILY PROTEIN-RELATED"/>
    <property type="match status" value="1"/>
</dbReference>
<dbReference type="Gene3D" id="3.30.70.1560">
    <property type="entry name" value="Alpha-L RNA-binding motif"/>
    <property type="match status" value="1"/>
</dbReference>
<dbReference type="GO" id="GO:0160138">
    <property type="term" value="F:23S rRNA pseudouridine(2604) synthase activity"/>
    <property type="evidence" value="ECO:0007669"/>
    <property type="project" value="UniProtKB-EC"/>
</dbReference>
<dbReference type="PANTHER" id="PTHR47683:SF2">
    <property type="entry name" value="RNA-BINDING S4 DOMAIN-CONTAINING PROTEIN"/>
    <property type="match status" value="1"/>
</dbReference>
<keyword evidence="5" id="KW-0694">RNA-binding</keyword>
<dbReference type="Gene3D" id="3.30.70.580">
    <property type="entry name" value="Pseudouridine synthase I, catalytic domain, N-terminal subdomain"/>
    <property type="match status" value="1"/>
</dbReference>
<dbReference type="InterPro" id="IPR020103">
    <property type="entry name" value="PsdUridine_synth_cat_dom_sf"/>
</dbReference>
<evidence type="ECO:0000313" key="9">
    <source>
        <dbReference type="Proteomes" id="UP001595478"/>
    </source>
</evidence>
<dbReference type="Pfam" id="PF00849">
    <property type="entry name" value="PseudoU_synth_2"/>
    <property type="match status" value="1"/>
</dbReference>
<dbReference type="NCBIfam" id="NF007784">
    <property type="entry name" value="PRK10475.1"/>
    <property type="match status" value="1"/>
</dbReference>
<dbReference type="CDD" id="cd02554">
    <property type="entry name" value="PseudoU_synth_RluF"/>
    <property type="match status" value="1"/>
</dbReference>
<comment type="catalytic activity">
    <reaction evidence="4">
        <text>uridine(2604) in 23S rRNA = pseudouridine(2604) in 23S rRNA</text>
        <dbReference type="Rhea" id="RHEA:38875"/>
        <dbReference type="Rhea" id="RHEA-COMP:10093"/>
        <dbReference type="Rhea" id="RHEA-COMP:10094"/>
        <dbReference type="ChEBI" id="CHEBI:65314"/>
        <dbReference type="ChEBI" id="CHEBI:65315"/>
        <dbReference type="EC" id="5.4.99.21"/>
    </reaction>
</comment>
<dbReference type="SMART" id="SM00363">
    <property type="entry name" value="S4"/>
    <property type="match status" value="1"/>
</dbReference>
<comment type="caution">
    <text evidence="8">The sequence shown here is derived from an EMBL/GenBank/DDBJ whole genome shotgun (WGS) entry which is preliminary data.</text>
</comment>
<name>A0ABV7FQE8_9ALTE</name>
<dbReference type="Gene3D" id="3.10.290.10">
    <property type="entry name" value="RNA-binding S4 domain"/>
    <property type="match status" value="1"/>
</dbReference>
<evidence type="ECO:0000259" key="7">
    <source>
        <dbReference type="SMART" id="SM00363"/>
    </source>
</evidence>
<dbReference type="RefSeq" id="WP_376919289.1">
    <property type="nucleotide sequence ID" value="NZ_JBHRSW010000007.1"/>
</dbReference>
<gene>
    <name evidence="8" type="primary">rluF</name>
    <name evidence="8" type="ORF">ACFOHL_05925</name>
</gene>
<comment type="catalytic activity">
    <reaction evidence="3">
        <text>uridine(35) in tRNA(Tyr) = pseudouridine(35) in tRNA(Tyr)</text>
        <dbReference type="Rhea" id="RHEA:60556"/>
        <dbReference type="Rhea" id="RHEA-COMP:15607"/>
        <dbReference type="Rhea" id="RHEA-COMP:15608"/>
        <dbReference type="ChEBI" id="CHEBI:65314"/>
        <dbReference type="ChEBI" id="CHEBI:65315"/>
    </reaction>
</comment>
<evidence type="ECO:0000313" key="8">
    <source>
        <dbReference type="EMBL" id="MFC3121150.1"/>
    </source>
</evidence>
<dbReference type="InterPro" id="IPR002942">
    <property type="entry name" value="S4_RNA-bd"/>
</dbReference>
<dbReference type="InterPro" id="IPR018496">
    <property type="entry name" value="PsdUridine_synth_RsuA/RluB_CS"/>
</dbReference>
<dbReference type="InterPro" id="IPR050343">
    <property type="entry name" value="RsuA_PseudoU_synthase"/>
</dbReference>
<comment type="similarity">
    <text evidence="1 6">Belongs to the pseudouridine synthase RsuA family.</text>
</comment>
<evidence type="ECO:0000256" key="4">
    <source>
        <dbReference type="ARBA" id="ARBA00036535"/>
    </source>
</evidence>
<dbReference type="Proteomes" id="UP001595478">
    <property type="component" value="Unassembled WGS sequence"/>
</dbReference>
<dbReference type="InterPro" id="IPR000748">
    <property type="entry name" value="PsdUridine_synth_RsuA/RluB/E/F"/>
</dbReference>
<dbReference type="InterPro" id="IPR020094">
    <property type="entry name" value="TruA/RsuA/RluB/E/F_N"/>
</dbReference>
<accession>A0ABV7FQE8</accession>
<dbReference type="PROSITE" id="PS50889">
    <property type="entry name" value="S4"/>
    <property type="match status" value="1"/>
</dbReference>
<evidence type="ECO:0000256" key="2">
    <source>
        <dbReference type="ARBA" id="ARBA00023235"/>
    </source>
</evidence>
<evidence type="ECO:0000256" key="3">
    <source>
        <dbReference type="ARBA" id="ARBA00036390"/>
    </source>
</evidence>
<evidence type="ECO:0000256" key="5">
    <source>
        <dbReference type="PROSITE-ProRule" id="PRU00182"/>
    </source>
</evidence>
<sequence>MQENSGKRLNKYISETGICSRREADKLIEQKRVTINGKLPELGTKVFPKDRVAINGKPIKAAPANKSDRIYLAYHKPVGITCTTERHVKGNIIDAINHKSRIFPIGRLDKPSEGLIFLTSDGDIVNKILRAENAHDKEYIVTVDKPVTRDFIEKMANGVPILGTVTKQCKVEKISQFVFKIVLTQGLNRQIRRMCEHFGFEVKRLKRTRIMNIDLTGLKIGQWRNFTKNELIDLNKAVAHSTKTAKHAANASAGTLKTK</sequence>
<dbReference type="SUPFAM" id="SSF55120">
    <property type="entry name" value="Pseudouridine synthase"/>
    <property type="match status" value="1"/>
</dbReference>
<dbReference type="SUPFAM" id="SSF55174">
    <property type="entry name" value="Alpha-L RNA-binding motif"/>
    <property type="match status" value="1"/>
</dbReference>
<proteinExistence type="inferred from homology"/>
<dbReference type="InterPro" id="IPR006145">
    <property type="entry name" value="PsdUridine_synth_RsuA/RluA"/>
</dbReference>
<dbReference type="NCBIfam" id="TIGR00093">
    <property type="entry name" value="pseudouridine synthase"/>
    <property type="match status" value="1"/>
</dbReference>
<keyword evidence="9" id="KW-1185">Reference proteome</keyword>
<dbReference type="PROSITE" id="PS01149">
    <property type="entry name" value="PSI_RSU"/>
    <property type="match status" value="1"/>
</dbReference>
<feature type="domain" description="RNA-binding S4" evidence="7">
    <location>
        <begin position="7"/>
        <end position="65"/>
    </location>
</feature>
<reference evidence="9" key="1">
    <citation type="journal article" date="2019" name="Int. J. Syst. Evol. Microbiol.">
        <title>The Global Catalogue of Microorganisms (GCM) 10K type strain sequencing project: providing services to taxonomists for standard genome sequencing and annotation.</title>
        <authorList>
            <consortium name="The Broad Institute Genomics Platform"/>
            <consortium name="The Broad Institute Genome Sequencing Center for Infectious Disease"/>
            <person name="Wu L."/>
            <person name="Ma J."/>
        </authorList>
    </citation>
    <scope>NUCLEOTIDE SEQUENCE [LARGE SCALE GENOMIC DNA]</scope>
    <source>
        <strain evidence="9">KCTC 52473</strain>
    </source>
</reference>
<dbReference type="CDD" id="cd00165">
    <property type="entry name" value="S4"/>
    <property type="match status" value="1"/>
</dbReference>
<evidence type="ECO:0000256" key="1">
    <source>
        <dbReference type="ARBA" id="ARBA00008348"/>
    </source>
</evidence>
<organism evidence="8 9">
    <name type="scientific">Agaribacter flavus</name>
    <dbReference type="NCBI Taxonomy" id="1902781"/>
    <lineage>
        <taxon>Bacteria</taxon>
        <taxon>Pseudomonadati</taxon>
        <taxon>Pseudomonadota</taxon>
        <taxon>Gammaproteobacteria</taxon>
        <taxon>Alteromonadales</taxon>
        <taxon>Alteromonadaceae</taxon>
        <taxon>Agaribacter</taxon>
    </lineage>
</organism>
<keyword evidence="2 6" id="KW-0413">Isomerase</keyword>
<dbReference type="Pfam" id="PF01479">
    <property type="entry name" value="S4"/>
    <property type="match status" value="1"/>
</dbReference>
<dbReference type="EMBL" id="JBHRSW010000007">
    <property type="protein sequence ID" value="MFC3121150.1"/>
    <property type="molecule type" value="Genomic_DNA"/>
</dbReference>
<dbReference type="InterPro" id="IPR036986">
    <property type="entry name" value="S4_RNA-bd_sf"/>
</dbReference>